<dbReference type="SUPFAM" id="SSF56327">
    <property type="entry name" value="LDH C-terminal domain-like"/>
    <property type="match status" value="1"/>
</dbReference>
<dbReference type="PANTHER" id="PTHR43128:SF16">
    <property type="entry name" value="L-LACTATE DEHYDROGENASE"/>
    <property type="match status" value="1"/>
</dbReference>
<organism evidence="4 5">
    <name type="scientific">Desulforamulus ruminis (strain ATCC 23193 / DSM 2154 / NCIMB 8452 / DL)</name>
    <name type="common">Desulfotomaculum ruminis</name>
    <dbReference type="NCBI Taxonomy" id="696281"/>
    <lineage>
        <taxon>Bacteria</taxon>
        <taxon>Bacillati</taxon>
        <taxon>Bacillota</taxon>
        <taxon>Clostridia</taxon>
        <taxon>Eubacteriales</taxon>
        <taxon>Peptococcaceae</taxon>
        <taxon>Desulforamulus</taxon>
    </lineage>
</organism>
<evidence type="ECO:0000259" key="3">
    <source>
        <dbReference type="Pfam" id="PF00056"/>
    </source>
</evidence>
<dbReference type="GO" id="GO:0006089">
    <property type="term" value="P:lactate metabolic process"/>
    <property type="evidence" value="ECO:0007669"/>
    <property type="project" value="TreeGrafter"/>
</dbReference>
<dbReference type="Proteomes" id="UP000009234">
    <property type="component" value="Chromosome"/>
</dbReference>
<evidence type="ECO:0000313" key="4">
    <source>
        <dbReference type="EMBL" id="AEG59117.1"/>
    </source>
</evidence>
<proteinExistence type="predicted"/>
<dbReference type="GO" id="GO:0004459">
    <property type="term" value="F:L-lactate dehydrogenase (NAD+) activity"/>
    <property type="evidence" value="ECO:0007669"/>
    <property type="project" value="TreeGrafter"/>
</dbReference>
<sequence>MESQTGVKIAIIGAGQVGASVAFAIMSSGLASDLVLVDVDKDKAKGEALNLGDAAVFTKPAGVIAGDFEDCRDAHIIIFTAGSNQKPAIAFVLKRICEAVIRDENSILTVSGLVDHLYDIEGCCLSMSCIINGRGRSEVIPLPCPWKRRRG</sequence>
<dbReference type="eggNOG" id="COG0039">
    <property type="taxonomic scope" value="Bacteria"/>
</dbReference>
<keyword evidence="2" id="KW-0520">NAD</keyword>
<dbReference type="Pfam" id="PF00056">
    <property type="entry name" value="Ldh_1_N"/>
    <property type="match status" value="1"/>
</dbReference>
<dbReference type="InterPro" id="IPR001557">
    <property type="entry name" value="L-lactate/malate_DH"/>
</dbReference>
<keyword evidence="1" id="KW-0560">Oxidoreductase</keyword>
<dbReference type="EMBL" id="CP002780">
    <property type="protein sequence ID" value="AEG59117.1"/>
    <property type="molecule type" value="Genomic_DNA"/>
</dbReference>
<gene>
    <name evidence="4" type="ordered locus">Desru_0838</name>
</gene>
<dbReference type="STRING" id="696281.Desru_0838"/>
<reference evidence="5" key="1">
    <citation type="submission" date="2011-05" db="EMBL/GenBank/DDBJ databases">
        <title>Complete sequence of Desulfotomaculum ruminis DSM 2154.</title>
        <authorList>
            <person name="Lucas S."/>
            <person name="Copeland A."/>
            <person name="Lapidus A."/>
            <person name="Cheng J.-F."/>
            <person name="Goodwin L."/>
            <person name="Pitluck S."/>
            <person name="Lu M."/>
            <person name="Detter J.C."/>
            <person name="Han C."/>
            <person name="Tapia R."/>
            <person name="Land M."/>
            <person name="Hauser L."/>
            <person name="Kyrpides N."/>
            <person name="Ivanova N."/>
            <person name="Mikhailova N."/>
            <person name="Pagani I."/>
            <person name="Stams A.J.M."/>
            <person name="Plugge C.M."/>
            <person name="Muyzer G."/>
            <person name="Kuever J."/>
            <person name="Parshina S.N."/>
            <person name="Ivanova A.E."/>
            <person name="Nazina T.N."/>
            <person name="Brambilla E."/>
            <person name="Spring S."/>
            <person name="Klenk H.-P."/>
            <person name="Woyke T."/>
        </authorList>
    </citation>
    <scope>NUCLEOTIDE SEQUENCE [LARGE SCALE GENOMIC DNA]</scope>
    <source>
        <strain evidence="5">ATCC 23193 / DSM 2154 / NCIB 8452 / DL</strain>
    </source>
</reference>
<dbReference type="PANTHER" id="PTHR43128">
    <property type="entry name" value="L-2-HYDROXYCARBOXYLATE DEHYDROGENASE (NAD(P)(+))"/>
    <property type="match status" value="1"/>
</dbReference>
<evidence type="ECO:0000256" key="2">
    <source>
        <dbReference type="ARBA" id="ARBA00023027"/>
    </source>
</evidence>
<evidence type="ECO:0000313" key="5">
    <source>
        <dbReference type="Proteomes" id="UP000009234"/>
    </source>
</evidence>
<dbReference type="InterPro" id="IPR001236">
    <property type="entry name" value="Lactate/malate_DH_N"/>
</dbReference>
<dbReference type="AlphaFoldDB" id="F6DV51"/>
<name>F6DV51_DESRL</name>
<dbReference type="HOGENOM" id="CLU_1728458_0_0_9"/>
<dbReference type="Gene3D" id="3.40.50.720">
    <property type="entry name" value="NAD(P)-binding Rossmann-like Domain"/>
    <property type="match status" value="1"/>
</dbReference>
<dbReference type="InterPro" id="IPR015955">
    <property type="entry name" value="Lactate_DH/Glyco_Ohase_4_C"/>
</dbReference>
<dbReference type="RefSeq" id="WP_013840888.1">
    <property type="nucleotide sequence ID" value="NC_015589.1"/>
</dbReference>
<evidence type="ECO:0000256" key="1">
    <source>
        <dbReference type="ARBA" id="ARBA00023002"/>
    </source>
</evidence>
<reference evidence="4 5" key="2">
    <citation type="journal article" date="2012" name="Stand. Genomic Sci.">
        <title>Complete genome sequence of the sulfate-reducing firmicute Desulfotomaculum ruminis type strain (DL(T)).</title>
        <authorList>
            <person name="Spring S."/>
            <person name="Visser M."/>
            <person name="Lu M."/>
            <person name="Copeland A."/>
            <person name="Lapidus A."/>
            <person name="Lucas S."/>
            <person name="Cheng J.F."/>
            <person name="Han C."/>
            <person name="Tapia R."/>
            <person name="Goodwin L.A."/>
            <person name="Pitluck S."/>
            <person name="Ivanova N."/>
            <person name="Land M."/>
            <person name="Hauser L."/>
            <person name="Larimer F."/>
            <person name="Rohde M."/>
            <person name="Goker M."/>
            <person name="Detter J.C."/>
            <person name="Kyrpides N.C."/>
            <person name="Woyke T."/>
            <person name="Schaap P.J."/>
            <person name="Plugge C.M."/>
            <person name="Muyzer G."/>
            <person name="Kuever J."/>
            <person name="Pereira I.A."/>
            <person name="Parshina S.N."/>
            <person name="Bernier-Latmani R."/>
            <person name="Stams A.J."/>
            <person name="Klenk H.P."/>
        </authorList>
    </citation>
    <scope>NUCLEOTIDE SEQUENCE [LARGE SCALE GENOMIC DNA]</scope>
    <source>
        <strain evidence="5">ATCC 23193 / DSM 2154 / NCIB 8452 / DL</strain>
    </source>
</reference>
<feature type="domain" description="Lactate/malate dehydrogenase N-terminal" evidence="3">
    <location>
        <begin position="7"/>
        <end position="87"/>
    </location>
</feature>
<dbReference type="KEGG" id="dru:Desru_0838"/>
<dbReference type="PRINTS" id="PR00086">
    <property type="entry name" value="LLDHDRGNASE"/>
</dbReference>
<dbReference type="InterPro" id="IPR036291">
    <property type="entry name" value="NAD(P)-bd_dom_sf"/>
</dbReference>
<dbReference type="SUPFAM" id="SSF51735">
    <property type="entry name" value="NAD(P)-binding Rossmann-fold domains"/>
    <property type="match status" value="1"/>
</dbReference>
<protein>
    <submittedName>
        <fullName evidence="4">Lactate/malate dehydrogenase</fullName>
    </submittedName>
</protein>
<accession>F6DV51</accession>
<keyword evidence="5" id="KW-1185">Reference proteome</keyword>